<keyword evidence="2" id="KW-1185">Reference proteome</keyword>
<dbReference type="Proteomes" id="UP000324222">
    <property type="component" value="Unassembled WGS sequence"/>
</dbReference>
<comment type="caution">
    <text evidence="1">The sequence shown here is derived from an EMBL/GenBank/DDBJ whole genome shotgun (WGS) entry which is preliminary data.</text>
</comment>
<proteinExistence type="predicted"/>
<evidence type="ECO:0000313" key="2">
    <source>
        <dbReference type="Proteomes" id="UP000324222"/>
    </source>
</evidence>
<organism evidence="1 2">
    <name type="scientific">Portunus trituberculatus</name>
    <name type="common">Swimming crab</name>
    <name type="synonym">Neptunus trituberculatus</name>
    <dbReference type="NCBI Taxonomy" id="210409"/>
    <lineage>
        <taxon>Eukaryota</taxon>
        <taxon>Metazoa</taxon>
        <taxon>Ecdysozoa</taxon>
        <taxon>Arthropoda</taxon>
        <taxon>Crustacea</taxon>
        <taxon>Multicrustacea</taxon>
        <taxon>Malacostraca</taxon>
        <taxon>Eumalacostraca</taxon>
        <taxon>Eucarida</taxon>
        <taxon>Decapoda</taxon>
        <taxon>Pleocyemata</taxon>
        <taxon>Brachyura</taxon>
        <taxon>Eubrachyura</taxon>
        <taxon>Portunoidea</taxon>
        <taxon>Portunidae</taxon>
        <taxon>Portuninae</taxon>
        <taxon>Portunus</taxon>
    </lineage>
</organism>
<gene>
    <name evidence="1" type="ORF">E2C01_022553</name>
</gene>
<reference evidence="1 2" key="1">
    <citation type="submission" date="2019-05" db="EMBL/GenBank/DDBJ databases">
        <title>Another draft genome of Portunus trituberculatus and its Hox gene families provides insights of decapod evolution.</title>
        <authorList>
            <person name="Jeong J.-H."/>
            <person name="Song I."/>
            <person name="Kim S."/>
            <person name="Choi T."/>
            <person name="Kim D."/>
            <person name="Ryu S."/>
            <person name="Kim W."/>
        </authorList>
    </citation>
    <scope>NUCLEOTIDE SEQUENCE [LARGE SCALE GENOMIC DNA]</scope>
    <source>
        <tissue evidence="1">Muscle</tissue>
    </source>
</reference>
<sequence>MNRVYRNSAITQTCRREPSYYTHRRLKGTRLPYLLWNICRRAVVDKVVSMRSGGRPRVGSNPTTSRLDLENAISLANRGPPSPKGHLCMRWSNAGANLTALLAEVLVKRKDLAYTDMCQCSKQCQNDDDFQALVHDIDDDDDYDDA</sequence>
<accession>A0A5B7E7L1</accession>
<name>A0A5B7E7L1_PORTR</name>
<dbReference type="EMBL" id="VSRR010002051">
    <property type="protein sequence ID" value="MPC29325.1"/>
    <property type="molecule type" value="Genomic_DNA"/>
</dbReference>
<protein>
    <submittedName>
        <fullName evidence="1">Uncharacterized protein</fullName>
    </submittedName>
</protein>
<evidence type="ECO:0000313" key="1">
    <source>
        <dbReference type="EMBL" id="MPC29325.1"/>
    </source>
</evidence>
<dbReference type="AlphaFoldDB" id="A0A5B7E7L1"/>